<organism evidence="1 2">
    <name type="scientific">Bauhinia variegata</name>
    <name type="common">Purple orchid tree</name>
    <name type="synonym">Phanera variegata</name>
    <dbReference type="NCBI Taxonomy" id="167791"/>
    <lineage>
        <taxon>Eukaryota</taxon>
        <taxon>Viridiplantae</taxon>
        <taxon>Streptophyta</taxon>
        <taxon>Embryophyta</taxon>
        <taxon>Tracheophyta</taxon>
        <taxon>Spermatophyta</taxon>
        <taxon>Magnoliopsida</taxon>
        <taxon>eudicotyledons</taxon>
        <taxon>Gunneridae</taxon>
        <taxon>Pentapetalae</taxon>
        <taxon>rosids</taxon>
        <taxon>fabids</taxon>
        <taxon>Fabales</taxon>
        <taxon>Fabaceae</taxon>
        <taxon>Cercidoideae</taxon>
        <taxon>Cercideae</taxon>
        <taxon>Bauhiniinae</taxon>
        <taxon>Bauhinia</taxon>
    </lineage>
</organism>
<evidence type="ECO:0000313" key="2">
    <source>
        <dbReference type="Proteomes" id="UP000828941"/>
    </source>
</evidence>
<evidence type="ECO:0000313" key="1">
    <source>
        <dbReference type="EMBL" id="KAI4337631.1"/>
    </source>
</evidence>
<reference evidence="1 2" key="1">
    <citation type="journal article" date="2022" name="DNA Res.">
        <title>Chromosomal-level genome assembly of the orchid tree Bauhinia variegata (Leguminosae; Cercidoideae) supports the allotetraploid origin hypothesis of Bauhinia.</title>
        <authorList>
            <person name="Zhong Y."/>
            <person name="Chen Y."/>
            <person name="Zheng D."/>
            <person name="Pang J."/>
            <person name="Liu Y."/>
            <person name="Luo S."/>
            <person name="Meng S."/>
            <person name="Qian L."/>
            <person name="Wei D."/>
            <person name="Dai S."/>
            <person name="Zhou R."/>
        </authorList>
    </citation>
    <scope>NUCLEOTIDE SEQUENCE [LARGE SCALE GENOMIC DNA]</scope>
    <source>
        <strain evidence="1">BV-YZ2020</strain>
    </source>
</reference>
<name>A0ACB9NNS1_BAUVA</name>
<keyword evidence="2" id="KW-1185">Reference proteome</keyword>
<sequence length="102" mass="11121">MALKVPASKVSEIAIAIGSIGRGLRGSSFLLLWGTTEGGMVVDSHTGEVVMRLRGLRDYAFATGNEEKTCSVWVGSGVLCRRSRWLTSKMLRCPNSSIRNYL</sequence>
<gene>
    <name evidence="1" type="ORF">L6164_016020</name>
</gene>
<protein>
    <submittedName>
        <fullName evidence="1">Uncharacterized protein</fullName>
    </submittedName>
</protein>
<comment type="caution">
    <text evidence="1">The sequence shown here is derived from an EMBL/GenBank/DDBJ whole genome shotgun (WGS) entry which is preliminary data.</text>
</comment>
<accession>A0ACB9NNS1</accession>
<proteinExistence type="predicted"/>
<dbReference type="EMBL" id="CM039431">
    <property type="protein sequence ID" value="KAI4337631.1"/>
    <property type="molecule type" value="Genomic_DNA"/>
</dbReference>
<dbReference type="Proteomes" id="UP000828941">
    <property type="component" value="Chromosome 6"/>
</dbReference>